<dbReference type="SUPFAM" id="SSF54814">
    <property type="entry name" value="Prokaryotic type KH domain (KH-domain type II)"/>
    <property type="match status" value="1"/>
</dbReference>
<evidence type="ECO:0000256" key="3">
    <source>
        <dbReference type="HAMAP-Rule" id="MF_00088"/>
    </source>
</evidence>
<comment type="subcellular location">
    <subcellularLocation>
        <location evidence="3">Cytoplasm</location>
    </subcellularLocation>
</comment>
<dbReference type="GO" id="GO:0003723">
    <property type="term" value="F:RNA binding"/>
    <property type="evidence" value="ECO:0007669"/>
    <property type="project" value="UniProtKB-UniRule"/>
</dbReference>
<dbReference type="RefSeq" id="WP_026799751.1">
    <property type="nucleotide sequence ID" value="NZ_AULI01000005.1"/>
</dbReference>
<dbReference type="InterPro" id="IPR009019">
    <property type="entry name" value="KH_sf_prok-type"/>
</dbReference>
<dbReference type="Gene3D" id="3.30.300.20">
    <property type="match status" value="1"/>
</dbReference>
<dbReference type="InterPro" id="IPR020627">
    <property type="entry name" value="KhpA"/>
</dbReference>
<organism evidence="4 5">
    <name type="scientific">Pontibacillus halophilus JSM 076056 = DSM 19796</name>
    <dbReference type="NCBI Taxonomy" id="1385510"/>
    <lineage>
        <taxon>Bacteria</taxon>
        <taxon>Bacillati</taxon>
        <taxon>Bacillota</taxon>
        <taxon>Bacilli</taxon>
        <taxon>Bacillales</taxon>
        <taxon>Bacillaceae</taxon>
        <taxon>Pontibacillus</taxon>
    </lineage>
</organism>
<dbReference type="HAMAP" id="MF_00088">
    <property type="entry name" value="KhpA"/>
    <property type="match status" value="1"/>
</dbReference>
<evidence type="ECO:0000256" key="2">
    <source>
        <dbReference type="ARBA" id="ARBA00022884"/>
    </source>
</evidence>
<dbReference type="OrthoDB" id="9812389at2"/>
<name>A0A0A5GIV4_9BACI</name>
<dbReference type="PANTHER" id="PTHR34654">
    <property type="entry name" value="UPF0109 PROTEIN SCO5592"/>
    <property type="match status" value="1"/>
</dbReference>
<protein>
    <recommendedName>
        <fullName evidence="3">RNA-binding protein KhpA</fullName>
    </recommendedName>
    <alternativeName>
        <fullName evidence="3">KH-domain protein A</fullName>
    </alternativeName>
</protein>
<comment type="caution">
    <text evidence="4">The sequence shown here is derived from an EMBL/GenBank/DDBJ whole genome shotgun (WGS) entry which is preliminary data.</text>
</comment>
<dbReference type="GO" id="GO:0071555">
    <property type="term" value="P:cell wall organization"/>
    <property type="evidence" value="ECO:0007669"/>
    <property type="project" value="UniProtKB-KW"/>
</dbReference>
<dbReference type="GO" id="GO:0009252">
    <property type="term" value="P:peptidoglycan biosynthetic process"/>
    <property type="evidence" value="ECO:0007669"/>
    <property type="project" value="UniProtKB-UniRule"/>
</dbReference>
<sequence length="75" mass="8597">MEALIETIVRPLVDYPEDIKITKQEEAQKIMYQLHLHQDDVGKVIGKQGRVAKSIRTLVYAAGSKSNKRIFLEIM</sequence>
<keyword evidence="3" id="KW-0133">Cell shape</keyword>
<comment type="similarity">
    <text evidence="3">Belongs to the KhpA RNA-binding protein family.</text>
</comment>
<keyword evidence="2 3" id="KW-0694">RNA-binding</keyword>
<keyword evidence="5" id="KW-1185">Reference proteome</keyword>
<keyword evidence="3" id="KW-0143">Chaperone</keyword>
<dbReference type="STRING" id="1385510.GCA_000425205_01302"/>
<dbReference type="EMBL" id="AVPE01000003">
    <property type="protein sequence ID" value="KGX93191.1"/>
    <property type="molecule type" value="Genomic_DNA"/>
</dbReference>
<dbReference type="Pfam" id="PF13083">
    <property type="entry name" value="KH_KhpA-B"/>
    <property type="match status" value="1"/>
</dbReference>
<comment type="function">
    <text evidence="3">A probable RNA chaperone. Forms a complex with KhpB which binds to cellular RNA and controls its expression. Plays a role in peptidoglycan (PG) homeostasis and cell length regulation.</text>
</comment>
<dbReference type="PANTHER" id="PTHR34654:SF1">
    <property type="entry name" value="RNA-BINDING PROTEIN KHPA"/>
    <property type="match status" value="1"/>
</dbReference>
<dbReference type="InterPro" id="IPR015946">
    <property type="entry name" value="KH_dom-like_a/b"/>
</dbReference>
<reference evidence="4 5" key="1">
    <citation type="submission" date="2013-08" db="EMBL/GenBank/DDBJ databases">
        <authorList>
            <person name="Huang J."/>
            <person name="Wang G."/>
        </authorList>
    </citation>
    <scope>NUCLEOTIDE SEQUENCE [LARGE SCALE GENOMIC DNA]</scope>
    <source>
        <strain evidence="4 5">JSM 076056</strain>
    </source>
</reference>
<dbReference type="AlphaFoldDB" id="A0A0A5GIV4"/>
<keyword evidence="3" id="KW-0961">Cell wall biogenesis/degradation</keyword>
<gene>
    <name evidence="3" type="primary">khpA</name>
    <name evidence="4" type="ORF">N781_12335</name>
</gene>
<dbReference type="CDD" id="cd22533">
    <property type="entry name" value="KH-II_YlqC-like"/>
    <property type="match status" value="1"/>
</dbReference>
<dbReference type="GO" id="GO:0005737">
    <property type="term" value="C:cytoplasm"/>
    <property type="evidence" value="ECO:0007669"/>
    <property type="project" value="UniProtKB-SubCell"/>
</dbReference>
<proteinExistence type="inferred from homology"/>
<accession>A0A0A5GIV4</accession>
<dbReference type="Proteomes" id="UP000030528">
    <property type="component" value="Unassembled WGS sequence"/>
</dbReference>
<evidence type="ECO:0000313" key="4">
    <source>
        <dbReference type="EMBL" id="KGX93191.1"/>
    </source>
</evidence>
<dbReference type="eggNOG" id="COG1837">
    <property type="taxonomic scope" value="Bacteria"/>
</dbReference>
<keyword evidence="1 3" id="KW-0963">Cytoplasm</keyword>
<evidence type="ECO:0000313" key="5">
    <source>
        <dbReference type="Proteomes" id="UP000030528"/>
    </source>
</evidence>
<comment type="subunit">
    <text evidence="3">Forms a complex with KhpB.</text>
</comment>
<evidence type="ECO:0000256" key="1">
    <source>
        <dbReference type="ARBA" id="ARBA00022490"/>
    </source>
</evidence>
<dbReference type="GO" id="GO:0008360">
    <property type="term" value="P:regulation of cell shape"/>
    <property type="evidence" value="ECO:0007669"/>
    <property type="project" value="UniProtKB-KW"/>
</dbReference>